<dbReference type="EMBL" id="WHJG01000018">
    <property type="protein sequence ID" value="NHZ81154.1"/>
    <property type="molecule type" value="Genomic_DNA"/>
</dbReference>
<feature type="transmembrane region" description="Helical" evidence="1">
    <location>
        <begin position="401"/>
        <end position="419"/>
    </location>
</feature>
<dbReference type="RefSeq" id="WP_167088479.1">
    <property type="nucleotide sequence ID" value="NZ_WHJG01000018.1"/>
</dbReference>
<comment type="caution">
    <text evidence="2">The sequence shown here is derived from an EMBL/GenBank/DDBJ whole genome shotgun (WGS) entry which is preliminary data.</text>
</comment>
<protein>
    <submittedName>
        <fullName evidence="2">DUF805 domain-containing protein</fullName>
    </submittedName>
</protein>
<feature type="transmembrane region" description="Helical" evidence="1">
    <location>
        <begin position="374"/>
        <end position="395"/>
    </location>
</feature>
<dbReference type="Proteomes" id="UP000621455">
    <property type="component" value="Unassembled WGS sequence"/>
</dbReference>
<reference evidence="2 3" key="1">
    <citation type="submission" date="2019-10" db="EMBL/GenBank/DDBJ databases">
        <title>Taxonomy of Antarctic Massilia spp.: description of Massilia rubra sp. nov., Massilia aquatica sp. nov., Massilia mucilaginosa sp. nov., Massilia frigida sp. nov. isolated from streams, lakes and regoliths.</title>
        <authorList>
            <person name="Holochova P."/>
            <person name="Sedlacek I."/>
            <person name="Kralova S."/>
            <person name="Maslanova I."/>
            <person name="Busse H.-J."/>
            <person name="Stankova E."/>
            <person name="Vrbovska V."/>
            <person name="Kovarovic V."/>
            <person name="Bartak M."/>
            <person name="Svec P."/>
            <person name="Pantucek R."/>
        </authorList>
    </citation>
    <scope>NUCLEOTIDE SEQUENCE [LARGE SCALE GENOMIC DNA]</scope>
    <source>
        <strain evidence="2 3">CCM 8695</strain>
    </source>
</reference>
<name>A0ABX0NEE2_9BURK</name>
<organism evidence="2 3">
    <name type="scientific">Massilia frigida</name>
    <dbReference type="NCBI Taxonomy" id="2609281"/>
    <lineage>
        <taxon>Bacteria</taxon>
        <taxon>Pseudomonadati</taxon>
        <taxon>Pseudomonadota</taxon>
        <taxon>Betaproteobacteria</taxon>
        <taxon>Burkholderiales</taxon>
        <taxon>Oxalobacteraceae</taxon>
        <taxon>Telluria group</taxon>
        <taxon>Massilia</taxon>
    </lineage>
</organism>
<feature type="transmembrane region" description="Helical" evidence="1">
    <location>
        <begin position="493"/>
        <end position="512"/>
    </location>
</feature>
<keyword evidence="1" id="KW-0472">Membrane</keyword>
<evidence type="ECO:0000313" key="2">
    <source>
        <dbReference type="EMBL" id="NHZ81154.1"/>
    </source>
</evidence>
<feature type="transmembrane region" description="Helical" evidence="1">
    <location>
        <begin position="455"/>
        <end position="473"/>
    </location>
</feature>
<sequence length="513" mass="53498">MNTQFFVPVRSTSGSAASSAELHLTDAGGDGKRSILVAEVRERVEPPHGSVLTALPGLELVRMLQPGAGIRIALSDRVFEIAGDRVEWLRKGIEASLAKAAAKAHAAASAPAPASTPAPAPAPASVPVRATEPVRAPVILDKAPPARASVGRPPVAALDIAALQPRSVVMPTIGLALFVPAAWRESSTPGGLRFQDKQGGTVLELTGSLRPNVSLTQWMSNRVGMVQQQMPYLTQDGAAYDLHGEGWGERIEGKAAEFSGTFAGDKAASRFLLACLRIEGTVVAITIHAPDASFEQNRAVYQWLLGRVNIKPVAAERYSMAVVSGGASVNALEAGVYSVSAASIGGAGGAQREAGDAPGMLGLSMKGRIGRLRAMAYSTPFIVATGVLVAAAVVVGTDASVAIYSIGALAGIATIYLSIRLMVLRMHDVNLSGKWLIGFFGAMVLMGAFDQKEFMVAASAIFWLGSMLVYCLVPGTDGENDYGDESGPDSTLVKVGAGLFILLQVVFLLGRLR</sequence>
<evidence type="ECO:0000256" key="1">
    <source>
        <dbReference type="SAM" id="Phobius"/>
    </source>
</evidence>
<keyword evidence="3" id="KW-1185">Reference proteome</keyword>
<keyword evidence="1" id="KW-0812">Transmembrane</keyword>
<accession>A0ABX0NEE2</accession>
<proteinExistence type="predicted"/>
<gene>
    <name evidence="2" type="ORF">F2P44_18010</name>
</gene>
<keyword evidence="1" id="KW-1133">Transmembrane helix</keyword>
<dbReference type="Pfam" id="PF05656">
    <property type="entry name" value="DUF805"/>
    <property type="match status" value="1"/>
</dbReference>
<feature type="transmembrane region" description="Helical" evidence="1">
    <location>
        <begin position="431"/>
        <end position="449"/>
    </location>
</feature>
<evidence type="ECO:0000313" key="3">
    <source>
        <dbReference type="Proteomes" id="UP000621455"/>
    </source>
</evidence>
<dbReference type="InterPro" id="IPR008523">
    <property type="entry name" value="DUF805"/>
</dbReference>